<dbReference type="InterPro" id="IPR013525">
    <property type="entry name" value="ABC2_TM"/>
</dbReference>
<feature type="transmembrane region" description="Helical" evidence="9">
    <location>
        <begin position="1597"/>
        <end position="1620"/>
    </location>
</feature>
<organism evidence="11 12">
    <name type="scientific">Auxenochlorella protothecoides</name>
    <name type="common">Green microalga</name>
    <name type="synonym">Chlorella protothecoides</name>
    <dbReference type="NCBI Taxonomy" id="3075"/>
    <lineage>
        <taxon>Eukaryota</taxon>
        <taxon>Viridiplantae</taxon>
        <taxon>Chlorophyta</taxon>
        <taxon>core chlorophytes</taxon>
        <taxon>Trebouxiophyceae</taxon>
        <taxon>Chlorellales</taxon>
        <taxon>Chlorellaceae</taxon>
        <taxon>Auxenochlorella</taxon>
    </lineage>
</organism>
<dbReference type="EMBL" id="KL662125">
    <property type="protein sequence ID" value="KFM25955.1"/>
    <property type="molecule type" value="Genomic_DNA"/>
</dbReference>
<dbReference type="InterPro" id="IPR003593">
    <property type="entry name" value="AAA+_ATPase"/>
</dbReference>
<feature type="transmembrane region" description="Helical" evidence="9">
    <location>
        <begin position="1482"/>
        <end position="1503"/>
    </location>
</feature>
<feature type="domain" description="ABC transporter" evidence="10">
    <location>
        <begin position="137"/>
        <end position="565"/>
    </location>
</feature>
<dbReference type="GO" id="GO:0016887">
    <property type="term" value="F:ATP hydrolysis activity"/>
    <property type="evidence" value="ECO:0007669"/>
    <property type="project" value="InterPro"/>
</dbReference>
<evidence type="ECO:0000259" key="10">
    <source>
        <dbReference type="PROSITE" id="PS50893"/>
    </source>
</evidence>
<gene>
    <name evidence="11" type="ORF">F751_3593</name>
</gene>
<keyword evidence="5" id="KW-0067">ATP-binding</keyword>
<evidence type="ECO:0000256" key="6">
    <source>
        <dbReference type="ARBA" id="ARBA00022989"/>
    </source>
</evidence>
<feature type="compositionally biased region" description="Low complexity" evidence="8">
    <location>
        <begin position="281"/>
        <end position="294"/>
    </location>
</feature>
<dbReference type="GO" id="GO:0016020">
    <property type="term" value="C:membrane"/>
    <property type="evidence" value="ECO:0007669"/>
    <property type="project" value="UniProtKB-SubCell"/>
</dbReference>
<feature type="transmembrane region" description="Helical" evidence="9">
    <location>
        <begin position="715"/>
        <end position="735"/>
    </location>
</feature>
<feature type="transmembrane region" description="Helical" evidence="9">
    <location>
        <begin position="1515"/>
        <end position="1538"/>
    </location>
</feature>
<evidence type="ECO:0000256" key="5">
    <source>
        <dbReference type="ARBA" id="ARBA00022840"/>
    </source>
</evidence>
<keyword evidence="6 9" id="KW-1133">Transmembrane helix</keyword>
<feature type="transmembrane region" description="Helical" evidence="9">
    <location>
        <begin position="1450"/>
        <end position="1476"/>
    </location>
</feature>
<dbReference type="RefSeq" id="XP_011398851.1">
    <property type="nucleotide sequence ID" value="XM_011400549.1"/>
</dbReference>
<dbReference type="eggNOG" id="KOG0065">
    <property type="taxonomic scope" value="Eukaryota"/>
</dbReference>
<evidence type="ECO:0000313" key="12">
    <source>
        <dbReference type="Proteomes" id="UP000028924"/>
    </source>
</evidence>
<dbReference type="Pfam" id="PF01061">
    <property type="entry name" value="ABC2_membrane"/>
    <property type="match status" value="2"/>
</dbReference>
<evidence type="ECO:0000256" key="1">
    <source>
        <dbReference type="ARBA" id="ARBA00004141"/>
    </source>
</evidence>
<reference evidence="11 12" key="1">
    <citation type="journal article" date="2014" name="BMC Genomics">
        <title>Oil accumulation mechanisms of the oleaginous microalga Chlorella protothecoides revealed through its genome, transcriptomes, and proteomes.</title>
        <authorList>
            <person name="Gao C."/>
            <person name="Wang Y."/>
            <person name="Shen Y."/>
            <person name="Yan D."/>
            <person name="He X."/>
            <person name="Dai J."/>
            <person name="Wu Q."/>
        </authorList>
    </citation>
    <scope>NUCLEOTIDE SEQUENCE [LARGE SCALE GENOMIC DNA]</scope>
    <source>
        <strain evidence="11 12">0710</strain>
    </source>
</reference>
<dbReference type="SMART" id="SM00382">
    <property type="entry name" value="AAA"/>
    <property type="match status" value="2"/>
</dbReference>
<dbReference type="Gene3D" id="3.40.50.300">
    <property type="entry name" value="P-loop containing nucleotide triphosphate hydrolases"/>
    <property type="match status" value="3"/>
</dbReference>
<feature type="transmembrane region" description="Helical" evidence="9">
    <location>
        <begin position="907"/>
        <end position="931"/>
    </location>
</feature>
<evidence type="ECO:0000256" key="3">
    <source>
        <dbReference type="ARBA" id="ARBA00022692"/>
    </source>
</evidence>
<dbReference type="GeneID" id="23614984"/>
<feature type="compositionally biased region" description="Low complexity" evidence="8">
    <location>
        <begin position="375"/>
        <end position="393"/>
    </location>
</feature>
<keyword evidence="3 9" id="KW-0812">Transmembrane</keyword>
<evidence type="ECO:0000256" key="4">
    <source>
        <dbReference type="ARBA" id="ARBA00022741"/>
    </source>
</evidence>
<sequence>MSAQEHIDPPFVNRTDSSFGVDGASTVGDYFVTSRKRLDASARRDEEELIDAARGQPLSSQSRKALDRAEKDAIADDLVSDTVDGVTFHQRLAPVLRLLPGAVPQIEIQYKNLVVEADAAVGLSNNPSLWNSAVGVLNSLLLRGRANKQPLRILDGVNGALRPGKLTLLIGPPGSGKSVFLQALSGRLKPHGGLRVSGSIEYNGQPLDSFMVQRAAGLVDQYDHHIAELSVLETLQFAHACLTNQQQVDAGVTELERKLAAIEASTVREQNTLIQMEEGLAGATRSGPAGAGRAAPREKEASPGPEPQTLTANGASAAGDTPFARQPLPIGGAPDVGTETDEEFMDAASRRASSAASLASAYTDAREVLGEGTLASPGGVPVPSEGEPGAPSPAELAADAYKRAALMKHSSTYHLAAPKPLDANFMLQILQVLRHKLKPYIIMKVMGLSHAADTRIGDGMTRGISGGERKRVTTGEVLVGPQAVLLMDEISTGLDSATTYSVIRTFRNACHTLHRTMLVSLLQPPPEVMRLFDDLLIITDGHVIYHGPVESVLGFFADLGFVCPPRKDPGSFLQEVTTPAGQLTYATKALLEERQVPESLRNPRQLISQPPTTLLTPVADVADAFWRGTEWGRDMLARLDSGKPGKGAAEPLPTTRYANSWVFLAGMVLKRQSLLTLVRGRAFMIARAVQALVMALIIGSLFVDIQPSPDSWRKVIALCALTTIFLVMMSTPQLSLVFMTKHVFFKHRDNRLFPAWSYACGLALTQVVPSTLEALLFCIPVYFMVNFERTAGHFFTFLLVAWSCSNCLAGLFRLIAFSTPSLLVGNPVTGLVILILVITNGFSIVYPDIPKYIVWIYYINPLAWTVRAVSINELMSPQWQFPGPPAGGGMTQGEFALSVFGMSTNTIFIWMSVVFSWVFLLIFTILGALALTITDPPKPRPTIAAEEGKEEVKRSVFSTVGRMASMTSRAVSALSSRHSNASGNLETLTSIELQALPAKHVIIPFTPITLVCRGIEYYVPDPAKGKGSGRGIVKGTGDAELDGKLQLLHDISLVAEPGRLMALMGGSGAGKTTLMDVICGRKTVGVIRGDILVNGHPKDQATWSRVVGYVEQTDIHSAPVTVRESLLFSARLRLEESVSYDQVKSIVEETLLMVELDRIAGRVVGGDGSGISIEQRKRLSIAVELVANPSVVFMDEPTSGLDARAAAIVMRAVRNVADSQRTVMVTIHQPSLEIFESFDAMVLLQRGGRLTYFGDLGYESSTLVAYLEAQPGVEPIRPGYNPATWMLEVTGGSMSTTFKDAGQDFPTLYKASSLYQANETHAAHVMAVGAATHRPLSLSSQFAVSHAMQRRWLIRKFCKMYWYLPEYNMTRIMLTVVISLVYGATYFDQGRIPTDGSLNVARVQNVSGLIFSMSMFLGMFNCMSIMPFISAERTVFYRERAAAMYAPGPYTLATSIAEIPYLLIQTVIMAAISYWMVGFDPVAWKFFYFLLMFGLSLTMYTLFGQFLIYLTPNQLLAMLLAAAFNQLWAIFNGFLMPYPSIGQGWKWMNRISPSTWSLYGLTCSQLCDQDVPMADLAGQETTVSAFVEEYFGWEYGFIWWCALILLAYCIFFRTASVILLSRVNFLKR</sequence>
<feature type="transmembrane region" description="Helical" evidence="9">
    <location>
        <begin position="1407"/>
        <end position="1429"/>
    </location>
</feature>
<comment type="subcellular location">
    <subcellularLocation>
        <location evidence="1">Membrane</location>
        <topology evidence="1">Multi-pass membrane protein</topology>
    </subcellularLocation>
</comment>
<dbReference type="PROSITE" id="PS50893">
    <property type="entry name" value="ABC_TRANSPORTER_2"/>
    <property type="match status" value="2"/>
</dbReference>
<feature type="region of interest" description="Disordered" evidence="8">
    <location>
        <begin position="372"/>
        <end position="393"/>
    </location>
</feature>
<dbReference type="KEGG" id="apro:F751_3593"/>
<dbReference type="Pfam" id="PF00005">
    <property type="entry name" value="ABC_tran"/>
    <property type="match status" value="2"/>
</dbReference>
<proteinExistence type="predicted"/>
<evidence type="ECO:0000256" key="8">
    <source>
        <dbReference type="SAM" id="MobiDB-lite"/>
    </source>
</evidence>
<keyword evidence="2" id="KW-0813">Transport</keyword>
<dbReference type="GO" id="GO:0071944">
    <property type="term" value="C:cell periphery"/>
    <property type="evidence" value="ECO:0007669"/>
    <property type="project" value="UniProtKB-ARBA"/>
</dbReference>
<dbReference type="GO" id="GO:0005524">
    <property type="term" value="F:ATP binding"/>
    <property type="evidence" value="ECO:0007669"/>
    <property type="project" value="UniProtKB-KW"/>
</dbReference>
<keyword evidence="7 9" id="KW-0472">Membrane</keyword>
<name>A0A087SJQ1_AUXPR</name>
<keyword evidence="12" id="KW-1185">Reference proteome</keyword>
<feature type="transmembrane region" description="Helical" evidence="9">
    <location>
        <begin position="795"/>
        <end position="816"/>
    </location>
</feature>
<feature type="domain" description="ABC transporter" evidence="10">
    <location>
        <begin position="1033"/>
        <end position="1271"/>
    </location>
</feature>
<evidence type="ECO:0000256" key="2">
    <source>
        <dbReference type="ARBA" id="ARBA00022448"/>
    </source>
</evidence>
<dbReference type="PANTHER" id="PTHR19241">
    <property type="entry name" value="ATP-BINDING CASSETTE TRANSPORTER"/>
    <property type="match status" value="1"/>
</dbReference>
<evidence type="ECO:0000256" key="9">
    <source>
        <dbReference type="SAM" id="Phobius"/>
    </source>
</evidence>
<feature type="transmembrane region" description="Helical" evidence="9">
    <location>
        <begin position="682"/>
        <end position="703"/>
    </location>
</feature>
<dbReference type="InterPro" id="IPR027417">
    <property type="entry name" value="P-loop_NTPase"/>
</dbReference>
<feature type="transmembrane region" description="Helical" evidence="9">
    <location>
        <begin position="755"/>
        <end position="783"/>
    </location>
</feature>
<dbReference type="Pfam" id="PF19055">
    <property type="entry name" value="ABC2_membrane_7"/>
    <property type="match status" value="1"/>
</dbReference>
<feature type="region of interest" description="Disordered" evidence="8">
    <location>
        <begin position="280"/>
        <end position="339"/>
    </location>
</feature>
<dbReference type="Proteomes" id="UP000028924">
    <property type="component" value="Unassembled WGS sequence"/>
</dbReference>
<accession>A0A087SJQ1</accession>
<evidence type="ECO:0000256" key="7">
    <source>
        <dbReference type="ARBA" id="ARBA00023136"/>
    </source>
</evidence>
<dbReference type="GO" id="GO:0140359">
    <property type="term" value="F:ABC-type transporter activity"/>
    <property type="evidence" value="ECO:0007669"/>
    <property type="project" value="InterPro"/>
</dbReference>
<feature type="transmembrane region" description="Helical" evidence="9">
    <location>
        <begin position="828"/>
        <end position="845"/>
    </location>
</feature>
<dbReference type="OrthoDB" id="66620at2759"/>
<keyword evidence="4" id="KW-0547">Nucleotide-binding</keyword>
<evidence type="ECO:0000313" key="11">
    <source>
        <dbReference type="EMBL" id="KFM25955.1"/>
    </source>
</evidence>
<dbReference type="InterPro" id="IPR003439">
    <property type="entry name" value="ABC_transporter-like_ATP-bd"/>
</dbReference>
<protein>
    <submittedName>
        <fullName evidence="11">ABC transporter G family member 31</fullName>
    </submittedName>
</protein>
<dbReference type="SUPFAM" id="SSF52540">
    <property type="entry name" value="P-loop containing nucleoside triphosphate hydrolases"/>
    <property type="match status" value="2"/>
</dbReference>
<feature type="transmembrane region" description="Helical" evidence="9">
    <location>
        <begin position="1369"/>
        <end position="1387"/>
    </location>
</feature>
<feature type="transmembrane region" description="Helical" evidence="9">
    <location>
        <begin position="852"/>
        <end position="871"/>
    </location>
</feature>
<dbReference type="InterPro" id="IPR043926">
    <property type="entry name" value="ABCG_dom"/>
</dbReference>